<keyword evidence="2" id="KW-1185">Reference proteome</keyword>
<proteinExistence type="predicted"/>
<evidence type="ECO:0000313" key="2">
    <source>
        <dbReference type="Proteomes" id="UP000799757"/>
    </source>
</evidence>
<reference evidence="1" key="1">
    <citation type="journal article" date="2020" name="Stud. Mycol.">
        <title>101 Dothideomycetes genomes: a test case for predicting lifestyles and emergence of pathogens.</title>
        <authorList>
            <person name="Haridas S."/>
            <person name="Albert R."/>
            <person name="Binder M."/>
            <person name="Bloem J."/>
            <person name="Labutti K."/>
            <person name="Salamov A."/>
            <person name="Andreopoulos B."/>
            <person name="Baker S."/>
            <person name="Barry K."/>
            <person name="Bills G."/>
            <person name="Bluhm B."/>
            <person name="Cannon C."/>
            <person name="Castanera R."/>
            <person name="Culley D."/>
            <person name="Daum C."/>
            <person name="Ezra D."/>
            <person name="Gonzalez J."/>
            <person name="Henrissat B."/>
            <person name="Kuo A."/>
            <person name="Liang C."/>
            <person name="Lipzen A."/>
            <person name="Lutzoni F."/>
            <person name="Magnuson J."/>
            <person name="Mondo S."/>
            <person name="Nolan M."/>
            <person name="Ohm R."/>
            <person name="Pangilinan J."/>
            <person name="Park H.-J."/>
            <person name="Ramirez L."/>
            <person name="Alfaro M."/>
            <person name="Sun H."/>
            <person name="Tritt A."/>
            <person name="Yoshinaga Y."/>
            <person name="Zwiers L.-H."/>
            <person name="Turgeon B."/>
            <person name="Goodwin S."/>
            <person name="Spatafora J."/>
            <person name="Crous P."/>
            <person name="Grigoriev I."/>
        </authorList>
    </citation>
    <scope>NUCLEOTIDE SEQUENCE</scope>
    <source>
        <strain evidence="1">CBS 109.77</strain>
    </source>
</reference>
<accession>A0A6A6XJK4</accession>
<dbReference type="Proteomes" id="UP000799757">
    <property type="component" value="Unassembled WGS sequence"/>
</dbReference>
<evidence type="ECO:0000313" key="1">
    <source>
        <dbReference type="EMBL" id="KAF2796629.1"/>
    </source>
</evidence>
<organism evidence="1 2">
    <name type="scientific">Melanomma pulvis-pyrius CBS 109.77</name>
    <dbReference type="NCBI Taxonomy" id="1314802"/>
    <lineage>
        <taxon>Eukaryota</taxon>
        <taxon>Fungi</taxon>
        <taxon>Dikarya</taxon>
        <taxon>Ascomycota</taxon>
        <taxon>Pezizomycotina</taxon>
        <taxon>Dothideomycetes</taxon>
        <taxon>Pleosporomycetidae</taxon>
        <taxon>Pleosporales</taxon>
        <taxon>Melanommataceae</taxon>
        <taxon>Melanomma</taxon>
    </lineage>
</organism>
<gene>
    <name evidence="1" type="ORF">K505DRAFT_323142</name>
</gene>
<dbReference type="EMBL" id="MU001826">
    <property type="protein sequence ID" value="KAF2796629.1"/>
    <property type="molecule type" value="Genomic_DNA"/>
</dbReference>
<protein>
    <submittedName>
        <fullName evidence="1">Uncharacterized protein</fullName>
    </submittedName>
</protein>
<dbReference type="AlphaFoldDB" id="A0A6A6XJK4"/>
<sequence length="62" mass="7321">MVRNIIDMSRTGYIKLEHLESLLQNIFGVNIKVKRVNDRYIFDADRVVTDVELDTIREDNIL</sequence>
<dbReference type="OrthoDB" id="4460827at2759"/>
<name>A0A6A6XJK4_9PLEO</name>